<name>A0A7H8QT94_TALRU</name>
<evidence type="ECO:0000313" key="3">
    <source>
        <dbReference type="Proteomes" id="UP000509510"/>
    </source>
</evidence>
<reference evidence="3" key="1">
    <citation type="submission" date="2020-06" db="EMBL/GenBank/DDBJ databases">
        <title>A chromosome-scale genome assembly of Talaromyces rugulosus W13939.</title>
        <authorList>
            <person name="Wang B."/>
            <person name="Guo L."/>
            <person name="Ye K."/>
            <person name="Wang L."/>
        </authorList>
    </citation>
    <scope>NUCLEOTIDE SEQUENCE [LARGE SCALE GENOMIC DNA]</scope>
    <source>
        <strain evidence="3">W13939</strain>
    </source>
</reference>
<dbReference type="AlphaFoldDB" id="A0A7H8QT94"/>
<dbReference type="GeneID" id="55991769"/>
<proteinExistence type="predicted"/>
<evidence type="ECO:0000313" key="2">
    <source>
        <dbReference type="EMBL" id="QKX57159.1"/>
    </source>
</evidence>
<evidence type="ECO:0000256" key="1">
    <source>
        <dbReference type="SAM" id="MobiDB-lite"/>
    </source>
</evidence>
<dbReference type="OrthoDB" id="4507711at2759"/>
<dbReference type="KEGG" id="trg:TRUGW13939_04267"/>
<keyword evidence="3" id="KW-1185">Reference proteome</keyword>
<organism evidence="2 3">
    <name type="scientific">Talaromyces rugulosus</name>
    <name type="common">Penicillium rugulosum</name>
    <dbReference type="NCBI Taxonomy" id="121627"/>
    <lineage>
        <taxon>Eukaryota</taxon>
        <taxon>Fungi</taxon>
        <taxon>Dikarya</taxon>
        <taxon>Ascomycota</taxon>
        <taxon>Pezizomycotina</taxon>
        <taxon>Eurotiomycetes</taxon>
        <taxon>Eurotiomycetidae</taxon>
        <taxon>Eurotiales</taxon>
        <taxon>Trichocomaceae</taxon>
        <taxon>Talaromyces</taxon>
        <taxon>Talaromyces sect. Islandici</taxon>
    </lineage>
</organism>
<accession>A0A7H8QT94</accession>
<dbReference type="Proteomes" id="UP000509510">
    <property type="component" value="Chromosome II"/>
</dbReference>
<dbReference type="RefSeq" id="XP_035343337.1">
    <property type="nucleotide sequence ID" value="XM_035487444.1"/>
</dbReference>
<gene>
    <name evidence="2" type="ORF">TRUGW13939_04267</name>
</gene>
<dbReference type="EMBL" id="CP055899">
    <property type="protein sequence ID" value="QKX57159.1"/>
    <property type="molecule type" value="Genomic_DNA"/>
</dbReference>
<feature type="region of interest" description="Disordered" evidence="1">
    <location>
        <begin position="176"/>
        <end position="225"/>
    </location>
</feature>
<protein>
    <submittedName>
        <fullName evidence="2">Uncharacterized protein</fullName>
    </submittedName>
</protein>
<sequence>MAIQFYIKAKYNTRLTIFGNSRLGDRVADKPTRQSAPKTKSGLQKVLRLTSDESWKQWLQSRLVKPWWTELWNDCLKTREKGIRSVGLAEVQERMLSGEANGIMKYSTTQPDKEEWDLADHIARFIWNTGSLNEKSNEGVFYNRRFSEDYQASIMWSLKSVLIQMHSPSYINKPTGGTAILGTKRDESPKEATTTGKKTKAHLTTVSQSRLEDPGKGFSRAFNGF</sequence>